<dbReference type="Proteomes" id="UP001652700">
    <property type="component" value="Unplaced"/>
</dbReference>
<dbReference type="PROSITE" id="PS50194">
    <property type="entry name" value="FILAMIN_REPEAT"/>
    <property type="match status" value="1"/>
</dbReference>
<evidence type="ECO:0000256" key="3">
    <source>
        <dbReference type="ARBA" id="ARBA00022737"/>
    </source>
</evidence>
<proteinExistence type="inferred from homology"/>
<dbReference type="InterPro" id="IPR014756">
    <property type="entry name" value="Ig_E-set"/>
</dbReference>
<evidence type="ECO:0000313" key="12">
    <source>
        <dbReference type="EnsemblMetazoa" id="XP_028136502.1"/>
    </source>
</evidence>
<dbReference type="Pfam" id="PF13445">
    <property type="entry name" value="zf-RING_UBOX"/>
    <property type="match status" value="1"/>
</dbReference>
<dbReference type="InterPro" id="IPR017907">
    <property type="entry name" value="Znf_RING_CS"/>
</dbReference>
<dbReference type="AlphaFoldDB" id="A0A6P7FNY2"/>
<keyword evidence="5" id="KW-0862">Zinc</keyword>
<feature type="domain" description="B box-type" evidence="11">
    <location>
        <begin position="239"/>
        <end position="280"/>
    </location>
</feature>
<dbReference type="PANTHER" id="PTHR25462:SF291">
    <property type="entry name" value="E3 UBIQUITIN-PROTEIN LIGASE TRIM45"/>
    <property type="match status" value="1"/>
</dbReference>
<evidence type="ECO:0000256" key="6">
    <source>
        <dbReference type="PROSITE-ProRule" id="PRU00024"/>
    </source>
</evidence>
<dbReference type="Pfam" id="PF00630">
    <property type="entry name" value="Filamin"/>
    <property type="match status" value="1"/>
</dbReference>
<reference evidence="12" key="2">
    <citation type="submission" date="2025-05" db="UniProtKB">
        <authorList>
            <consortium name="EnsemblMetazoa"/>
        </authorList>
    </citation>
    <scope>IDENTIFICATION</scope>
</reference>
<comment type="similarity">
    <text evidence="1">Belongs to the TRIM/RBCC family.</text>
</comment>
<feature type="coiled-coil region" evidence="8">
    <location>
        <begin position="309"/>
        <end position="380"/>
    </location>
</feature>
<dbReference type="Pfam" id="PF00643">
    <property type="entry name" value="zf-B_box"/>
    <property type="match status" value="1"/>
</dbReference>
<evidence type="ECO:0000256" key="4">
    <source>
        <dbReference type="ARBA" id="ARBA00022771"/>
    </source>
</evidence>
<dbReference type="Gene3D" id="2.60.40.10">
    <property type="entry name" value="Immunoglobulins"/>
    <property type="match status" value="1"/>
</dbReference>
<dbReference type="Gene3D" id="3.30.160.60">
    <property type="entry name" value="Classic Zinc Finger"/>
    <property type="match status" value="1"/>
</dbReference>
<dbReference type="InParanoid" id="A0A6P7FNY2"/>
<dbReference type="InterPro" id="IPR027370">
    <property type="entry name" value="Znf-RING_euk"/>
</dbReference>
<organism evidence="14">
    <name type="scientific">Diabrotica virgifera virgifera</name>
    <name type="common">western corn rootworm</name>
    <dbReference type="NCBI Taxonomy" id="50390"/>
    <lineage>
        <taxon>Eukaryota</taxon>
        <taxon>Metazoa</taxon>
        <taxon>Ecdysozoa</taxon>
        <taxon>Arthropoda</taxon>
        <taxon>Hexapoda</taxon>
        <taxon>Insecta</taxon>
        <taxon>Pterygota</taxon>
        <taxon>Neoptera</taxon>
        <taxon>Endopterygota</taxon>
        <taxon>Coleoptera</taxon>
        <taxon>Polyphaga</taxon>
        <taxon>Cucujiformia</taxon>
        <taxon>Chrysomeloidea</taxon>
        <taxon>Chrysomelidae</taxon>
        <taxon>Galerucinae</taxon>
        <taxon>Diabroticina</taxon>
        <taxon>Diabroticites</taxon>
        <taxon>Diabrotica</taxon>
    </lineage>
</organism>
<keyword evidence="2" id="KW-0479">Metal-binding</keyword>
<keyword evidence="13" id="KW-1185">Reference proteome</keyword>
<evidence type="ECO:0000256" key="8">
    <source>
        <dbReference type="SAM" id="Coils"/>
    </source>
</evidence>
<dbReference type="GO" id="GO:0008270">
    <property type="term" value="F:zinc ion binding"/>
    <property type="evidence" value="ECO:0007669"/>
    <property type="project" value="UniProtKB-KW"/>
</dbReference>
<dbReference type="SUPFAM" id="SSF57845">
    <property type="entry name" value="B-box zinc-binding domain"/>
    <property type="match status" value="1"/>
</dbReference>
<dbReference type="SMART" id="SM00184">
    <property type="entry name" value="RING"/>
    <property type="match status" value="1"/>
</dbReference>
<accession>A0A6P7FNY2</accession>
<evidence type="ECO:0000256" key="9">
    <source>
        <dbReference type="SAM" id="MobiDB-lite"/>
    </source>
</evidence>
<name>A0A6P7FNY2_DIAVI</name>
<feature type="region of interest" description="Disordered" evidence="9">
    <location>
        <begin position="110"/>
        <end position="133"/>
    </location>
</feature>
<dbReference type="InterPro" id="IPR017868">
    <property type="entry name" value="Filamin/ABP280_repeat-like"/>
</dbReference>
<reference evidence="14" key="1">
    <citation type="submission" date="2025-04" db="UniProtKB">
        <authorList>
            <consortium name="RefSeq"/>
        </authorList>
    </citation>
    <scope>IDENTIFICATION</scope>
    <source>
        <tissue evidence="14">Whole insect</tissue>
    </source>
</reference>
<dbReference type="GO" id="GO:0061630">
    <property type="term" value="F:ubiquitin protein ligase activity"/>
    <property type="evidence" value="ECO:0007669"/>
    <property type="project" value="TreeGrafter"/>
</dbReference>
<dbReference type="PANTHER" id="PTHR25462">
    <property type="entry name" value="BONUS, ISOFORM C-RELATED"/>
    <property type="match status" value="1"/>
</dbReference>
<dbReference type="InterPro" id="IPR001841">
    <property type="entry name" value="Znf_RING"/>
</dbReference>
<protein>
    <submittedName>
        <fullName evidence="14">Tripartite motif-containing protein 45 isoform X1</fullName>
    </submittedName>
</protein>
<keyword evidence="4 6" id="KW-0863">Zinc-finger</keyword>
<dbReference type="InterPro" id="IPR000315">
    <property type="entry name" value="Znf_B-box"/>
</dbReference>
<dbReference type="OrthoDB" id="264520at2759"/>
<dbReference type="InterPro" id="IPR047153">
    <property type="entry name" value="TRIM45/56/19-like"/>
</dbReference>
<dbReference type="InterPro" id="IPR001298">
    <property type="entry name" value="Filamin/ABP280_rpt"/>
</dbReference>
<dbReference type="PROSITE" id="PS00518">
    <property type="entry name" value="ZF_RING_1"/>
    <property type="match status" value="1"/>
</dbReference>
<dbReference type="SMART" id="SM00557">
    <property type="entry name" value="IG_FLMN"/>
    <property type="match status" value="1"/>
</dbReference>
<evidence type="ECO:0000313" key="13">
    <source>
        <dbReference type="Proteomes" id="UP001652700"/>
    </source>
</evidence>
<evidence type="ECO:0000256" key="2">
    <source>
        <dbReference type="ARBA" id="ARBA00022723"/>
    </source>
</evidence>
<evidence type="ECO:0000256" key="7">
    <source>
        <dbReference type="PROSITE-ProRule" id="PRU00087"/>
    </source>
</evidence>
<dbReference type="GeneID" id="114331208"/>
<dbReference type="PROSITE" id="PS50089">
    <property type="entry name" value="ZF_RING_2"/>
    <property type="match status" value="1"/>
</dbReference>
<dbReference type="EnsemblMetazoa" id="XM_028280701.2">
    <property type="protein sequence ID" value="XP_028136502.1"/>
    <property type="gene ID" value="LOC114331208"/>
</dbReference>
<dbReference type="SUPFAM" id="SSF81296">
    <property type="entry name" value="E set domains"/>
    <property type="match status" value="1"/>
</dbReference>
<dbReference type="SMART" id="SM00336">
    <property type="entry name" value="BBOX"/>
    <property type="match status" value="2"/>
</dbReference>
<feature type="repeat" description="Filamin" evidence="7">
    <location>
        <begin position="448"/>
        <end position="552"/>
    </location>
</feature>
<dbReference type="RefSeq" id="XP_028136502.1">
    <property type="nucleotide sequence ID" value="XM_028280701.1"/>
</dbReference>
<evidence type="ECO:0000313" key="14">
    <source>
        <dbReference type="RefSeq" id="XP_028136502.1"/>
    </source>
</evidence>
<evidence type="ECO:0000259" key="10">
    <source>
        <dbReference type="PROSITE" id="PS50089"/>
    </source>
</evidence>
<evidence type="ECO:0000256" key="1">
    <source>
        <dbReference type="ARBA" id="ARBA00008518"/>
    </source>
</evidence>
<dbReference type="InterPro" id="IPR013783">
    <property type="entry name" value="Ig-like_fold"/>
</dbReference>
<feature type="domain" description="RING-type" evidence="10">
    <location>
        <begin position="68"/>
        <end position="147"/>
    </location>
</feature>
<sequence>MMDIDKFSYIFGSFARRRQSQEATAAKRRSIEPTRIKLTSSHSKKQMITFSKTKSSSGITAEEAKNRCPMCKKQFEDPRVLPCLHTFCLKCLEQLEKTDVAVWYDDDSEAQKTDDTGSRKNSSAGSGYVSDRPSDFSPGKGFYCPSCGTGIDIPKAGVSCFLPNYTLIHKATLANLNLGMTDNLCNICASDKSALFRCMVCKLNMCDICEEVHHRQKSSANHEILMLEDAKQKEISTMKRPIMCTRHQENEMTIFCTSCYQVICRECVNDYHLDHICEPVSRAVKTHFTKLRLLSDKAKNVVEESAVAASKLNAASKNIEAKVAEVQEDVEKFIEEYIQSVEKHKVGLLEQIRQVREEKLQNITKEKNTLQKKLRDARDVSYFLSDLLSEGSDAEILSFVHLVINKVEKCGNFEPTTELKLSGSLQFLKEETVKCPDNIFTMYGVLTTQSVSPENCVLNTAVLQNLRVGKKVEVLLETRDNDDLPIERGGEGVTAEIRHREAGISKSIVVNVKDKRNGTYIISFVPDVPGKLVLNVCINKQPVKGSPVPVNVRTIKQHVGIYHCCSFCSSRGNKESTCGCPGTMPGGYKGCGHGHEGHPGRRHWSCCGNILEHSECTRTKQQNSERNFTTN</sequence>
<dbReference type="KEGG" id="dvv:114331208"/>
<keyword evidence="8" id="KW-0175">Coiled coil</keyword>
<evidence type="ECO:0000256" key="5">
    <source>
        <dbReference type="ARBA" id="ARBA00022833"/>
    </source>
</evidence>
<gene>
    <name evidence="14" type="primary">LOC114331208</name>
</gene>
<dbReference type="SUPFAM" id="SSF57850">
    <property type="entry name" value="RING/U-box"/>
    <property type="match status" value="1"/>
</dbReference>
<dbReference type="Gene3D" id="3.30.40.10">
    <property type="entry name" value="Zinc/RING finger domain, C3HC4 (zinc finger)"/>
    <property type="match status" value="1"/>
</dbReference>
<dbReference type="FunCoup" id="A0A6P7FNY2">
    <property type="interactions" value="7"/>
</dbReference>
<evidence type="ECO:0000259" key="11">
    <source>
        <dbReference type="PROSITE" id="PS50119"/>
    </source>
</evidence>
<dbReference type="InterPro" id="IPR013083">
    <property type="entry name" value="Znf_RING/FYVE/PHD"/>
</dbReference>
<keyword evidence="3" id="KW-0677">Repeat</keyword>
<dbReference type="PROSITE" id="PS50119">
    <property type="entry name" value="ZF_BBOX"/>
    <property type="match status" value="1"/>
</dbReference>